<name>A0A371HS26_MUCPR</name>
<dbReference type="Proteomes" id="UP000257109">
    <property type="component" value="Unassembled WGS sequence"/>
</dbReference>
<organism evidence="2 3">
    <name type="scientific">Mucuna pruriens</name>
    <name type="common">Velvet bean</name>
    <name type="synonym">Dolichos pruriens</name>
    <dbReference type="NCBI Taxonomy" id="157652"/>
    <lineage>
        <taxon>Eukaryota</taxon>
        <taxon>Viridiplantae</taxon>
        <taxon>Streptophyta</taxon>
        <taxon>Embryophyta</taxon>
        <taxon>Tracheophyta</taxon>
        <taxon>Spermatophyta</taxon>
        <taxon>Magnoliopsida</taxon>
        <taxon>eudicotyledons</taxon>
        <taxon>Gunneridae</taxon>
        <taxon>Pentapetalae</taxon>
        <taxon>rosids</taxon>
        <taxon>fabids</taxon>
        <taxon>Fabales</taxon>
        <taxon>Fabaceae</taxon>
        <taxon>Papilionoideae</taxon>
        <taxon>50 kb inversion clade</taxon>
        <taxon>NPAAA clade</taxon>
        <taxon>indigoferoid/millettioid clade</taxon>
        <taxon>Phaseoleae</taxon>
        <taxon>Mucuna</taxon>
    </lineage>
</organism>
<dbReference type="OrthoDB" id="1938465at2759"/>
<proteinExistence type="predicted"/>
<reference evidence="2" key="1">
    <citation type="submission" date="2018-05" db="EMBL/GenBank/DDBJ databases">
        <title>Draft genome of Mucuna pruriens seed.</title>
        <authorList>
            <person name="Nnadi N.E."/>
            <person name="Vos R."/>
            <person name="Hasami M.H."/>
            <person name="Devisetty U.K."/>
            <person name="Aguiy J.C."/>
        </authorList>
    </citation>
    <scope>NUCLEOTIDE SEQUENCE [LARGE SCALE GENOMIC DNA]</scope>
    <source>
        <strain evidence="2">JCA_2017</strain>
    </source>
</reference>
<accession>A0A371HS26</accession>
<keyword evidence="3" id="KW-1185">Reference proteome</keyword>
<evidence type="ECO:0000313" key="3">
    <source>
        <dbReference type="Proteomes" id="UP000257109"/>
    </source>
</evidence>
<gene>
    <name evidence="2" type="ORF">CR513_10567</name>
</gene>
<feature type="non-terminal residue" evidence="2">
    <location>
        <position position="1"/>
    </location>
</feature>
<dbReference type="Pfam" id="PF07727">
    <property type="entry name" value="RVT_2"/>
    <property type="match status" value="1"/>
</dbReference>
<dbReference type="EMBL" id="QJKJ01001850">
    <property type="protein sequence ID" value="RDY05579.1"/>
    <property type="molecule type" value="Genomic_DNA"/>
</dbReference>
<evidence type="ECO:0000313" key="2">
    <source>
        <dbReference type="EMBL" id="RDY05579.1"/>
    </source>
</evidence>
<protein>
    <recommendedName>
        <fullName evidence="1">Reverse transcriptase Ty1/copia-type domain-containing protein</fullName>
    </recommendedName>
</protein>
<sequence>MRIPPRFESHDAKNKVCKLRKAFYDFKQSPQAWFGRFTQVMISLGYKQSQFIEHFFDGKLTLLPVYVDDMIIVGLQVANVTKELPSARFRDLIGKLGMIYINLPT</sequence>
<comment type="caution">
    <text evidence="2">The sequence shown here is derived from an EMBL/GenBank/DDBJ whole genome shotgun (WGS) entry which is preliminary data.</text>
</comment>
<dbReference type="InterPro" id="IPR013103">
    <property type="entry name" value="RVT_2"/>
</dbReference>
<dbReference type="AlphaFoldDB" id="A0A371HS26"/>
<feature type="domain" description="Reverse transcriptase Ty1/copia-type" evidence="1">
    <location>
        <begin position="2"/>
        <end position="80"/>
    </location>
</feature>
<evidence type="ECO:0000259" key="1">
    <source>
        <dbReference type="Pfam" id="PF07727"/>
    </source>
</evidence>